<dbReference type="AlphaFoldDB" id="A0A3A5H3X2"/>
<protein>
    <submittedName>
        <fullName evidence="5">DUF4349 domain-containing protein</fullName>
    </submittedName>
</protein>
<feature type="compositionally biased region" description="Basic and acidic residues" evidence="1">
    <location>
        <begin position="74"/>
        <end position="83"/>
    </location>
</feature>
<dbReference type="Proteomes" id="UP000276542">
    <property type="component" value="Unassembled WGS sequence"/>
</dbReference>
<name>A0A3A5H3X2_9ACTN</name>
<evidence type="ECO:0000256" key="1">
    <source>
        <dbReference type="SAM" id="MobiDB-lite"/>
    </source>
</evidence>
<gene>
    <name evidence="5" type="ORF">D4739_03280</name>
</gene>
<keyword evidence="2" id="KW-0472">Membrane</keyword>
<feature type="domain" description="DUF4349" evidence="4">
    <location>
        <begin position="90"/>
        <end position="298"/>
    </location>
</feature>
<dbReference type="InterPro" id="IPR025645">
    <property type="entry name" value="DUF4349"/>
</dbReference>
<keyword evidence="6" id="KW-1185">Reference proteome</keyword>
<reference evidence="6" key="1">
    <citation type="submission" date="2018-09" db="EMBL/GenBank/DDBJ databases">
        <authorList>
            <person name="Zhu H."/>
        </authorList>
    </citation>
    <scope>NUCLEOTIDE SEQUENCE [LARGE SCALE GENOMIC DNA]</scope>
    <source>
        <strain evidence="6">K1W22B-1</strain>
    </source>
</reference>
<dbReference type="RefSeq" id="WP_120059233.1">
    <property type="nucleotide sequence ID" value="NZ_QYRP01000002.1"/>
</dbReference>
<keyword evidence="2" id="KW-0812">Transmembrane</keyword>
<sequence length="312" mass="32607">MSIRLNAGIAAAAAATLLTLSGCAGSAGEADMGSPAAMTAGDNAAEGGRGDQPEAMPDEGYDARSGIADGSAVADRDTTADTKAEAPTVAVISTGQVALESSDVTKARRDVQLVIDTYLGTISEEETTTSDDGVPEATRVVIRVPSKHFAKAMKDLEGVADLRSSTSSSEDVTTQVIDNEVRLRAQEKSLERIEALLAKAVNLNEVIAIESQLARRQADFDALKSTQAWLKSQTTLSTITLNLQLTEEPEKDDEGTGFFGGLERGWDGLVAALVGLGTLLGLALPFAGVVALLGIPLWLVLRGVRRRPTADL</sequence>
<feature type="transmembrane region" description="Helical" evidence="2">
    <location>
        <begin position="268"/>
        <end position="301"/>
    </location>
</feature>
<dbReference type="PROSITE" id="PS51257">
    <property type="entry name" value="PROKAR_LIPOPROTEIN"/>
    <property type="match status" value="1"/>
</dbReference>
<proteinExistence type="predicted"/>
<accession>A0A3A5H3X2</accession>
<keyword evidence="3" id="KW-0732">Signal</keyword>
<comment type="caution">
    <text evidence="5">The sequence shown here is derived from an EMBL/GenBank/DDBJ whole genome shotgun (WGS) entry which is preliminary data.</text>
</comment>
<dbReference type="EMBL" id="QYRP01000002">
    <property type="protein sequence ID" value="RJS45332.1"/>
    <property type="molecule type" value="Genomic_DNA"/>
</dbReference>
<evidence type="ECO:0000259" key="4">
    <source>
        <dbReference type="Pfam" id="PF14257"/>
    </source>
</evidence>
<feature type="chain" id="PRO_5039441787" evidence="3">
    <location>
        <begin position="27"/>
        <end position="312"/>
    </location>
</feature>
<keyword evidence="2" id="KW-1133">Transmembrane helix</keyword>
<evidence type="ECO:0000256" key="2">
    <source>
        <dbReference type="SAM" id="Phobius"/>
    </source>
</evidence>
<organism evidence="5 6">
    <name type="scientific">Nocardioides cavernaquae</name>
    <dbReference type="NCBI Taxonomy" id="2321396"/>
    <lineage>
        <taxon>Bacteria</taxon>
        <taxon>Bacillati</taxon>
        <taxon>Actinomycetota</taxon>
        <taxon>Actinomycetes</taxon>
        <taxon>Propionibacteriales</taxon>
        <taxon>Nocardioidaceae</taxon>
        <taxon>Nocardioides</taxon>
    </lineage>
</organism>
<evidence type="ECO:0000313" key="6">
    <source>
        <dbReference type="Proteomes" id="UP000276542"/>
    </source>
</evidence>
<dbReference type="Pfam" id="PF14257">
    <property type="entry name" value="DUF4349"/>
    <property type="match status" value="1"/>
</dbReference>
<evidence type="ECO:0000313" key="5">
    <source>
        <dbReference type="EMBL" id="RJS45332.1"/>
    </source>
</evidence>
<evidence type="ECO:0000256" key="3">
    <source>
        <dbReference type="SAM" id="SignalP"/>
    </source>
</evidence>
<feature type="region of interest" description="Disordered" evidence="1">
    <location>
        <begin position="28"/>
        <end position="83"/>
    </location>
</feature>
<feature type="signal peptide" evidence="3">
    <location>
        <begin position="1"/>
        <end position="26"/>
    </location>
</feature>
<dbReference type="OrthoDB" id="186919at2"/>